<gene>
    <name evidence="1" type="ORF">MtrunA17_Chr3g0079911</name>
</gene>
<accession>A0A396III7</accession>
<proteinExistence type="predicted"/>
<dbReference type="Gramene" id="rna13277">
    <property type="protein sequence ID" value="RHN65439.1"/>
    <property type="gene ID" value="gene13277"/>
</dbReference>
<sequence length="41" mass="4646">MGLIFCLIPTTNIPSCSIIVRSQKKAKLIHSRNSNYNNKLK</sequence>
<organism evidence="1 2">
    <name type="scientific">Medicago truncatula</name>
    <name type="common">Barrel medic</name>
    <name type="synonym">Medicago tribuloides</name>
    <dbReference type="NCBI Taxonomy" id="3880"/>
    <lineage>
        <taxon>Eukaryota</taxon>
        <taxon>Viridiplantae</taxon>
        <taxon>Streptophyta</taxon>
        <taxon>Embryophyta</taxon>
        <taxon>Tracheophyta</taxon>
        <taxon>Spermatophyta</taxon>
        <taxon>Magnoliopsida</taxon>
        <taxon>eudicotyledons</taxon>
        <taxon>Gunneridae</taxon>
        <taxon>Pentapetalae</taxon>
        <taxon>rosids</taxon>
        <taxon>fabids</taxon>
        <taxon>Fabales</taxon>
        <taxon>Fabaceae</taxon>
        <taxon>Papilionoideae</taxon>
        <taxon>50 kb inversion clade</taxon>
        <taxon>NPAAA clade</taxon>
        <taxon>Hologalegina</taxon>
        <taxon>IRL clade</taxon>
        <taxon>Trifolieae</taxon>
        <taxon>Medicago</taxon>
    </lineage>
</organism>
<evidence type="ECO:0000313" key="2">
    <source>
        <dbReference type="Proteomes" id="UP000265566"/>
    </source>
</evidence>
<reference evidence="2" key="1">
    <citation type="journal article" date="2018" name="Nat. Plants">
        <title>Whole-genome landscape of Medicago truncatula symbiotic genes.</title>
        <authorList>
            <person name="Pecrix Y."/>
            <person name="Staton S.E."/>
            <person name="Sallet E."/>
            <person name="Lelandais-Briere C."/>
            <person name="Moreau S."/>
            <person name="Carrere S."/>
            <person name="Blein T."/>
            <person name="Jardinaud M.F."/>
            <person name="Latrasse D."/>
            <person name="Zouine M."/>
            <person name="Zahm M."/>
            <person name="Kreplak J."/>
            <person name="Mayjonade B."/>
            <person name="Satge C."/>
            <person name="Perez M."/>
            <person name="Cauet S."/>
            <person name="Marande W."/>
            <person name="Chantry-Darmon C."/>
            <person name="Lopez-Roques C."/>
            <person name="Bouchez O."/>
            <person name="Berard A."/>
            <person name="Debelle F."/>
            <person name="Munos S."/>
            <person name="Bendahmane A."/>
            <person name="Berges H."/>
            <person name="Niebel A."/>
            <person name="Buitink J."/>
            <person name="Frugier F."/>
            <person name="Benhamed M."/>
            <person name="Crespi M."/>
            <person name="Gouzy J."/>
            <person name="Gamas P."/>
        </authorList>
    </citation>
    <scope>NUCLEOTIDE SEQUENCE [LARGE SCALE GENOMIC DNA]</scope>
    <source>
        <strain evidence="2">cv. Jemalong A17</strain>
    </source>
</reference>
<comment type="caution">
    <text evidence="1">The sequence shown here is derived from an EMBL/GenBank/DDBJ whole genome shotgun (WGS) entry which is preliminary data.</text>
</comment>
<protein>
    <submittedName>
        <fullName evidence="1">Uncharacterized protein</fullName>
    </submittedName>
</protein>
<dbReference type="Proteomes" id="UP000265566">
    <property type="component" value="Chromosome 3"/>
</dbReference>
<name>A0A396III7_MEDTR</name>
<dbReference type="EMBL" id="PSQE01000003">
    <property type="protein sequence ID" value="RHN65439.1"/>
    <property type="molecule type" value="Genomic_DNA"/>
</dbReference>
<dbReference type="AlphaFoldDB" id="A0A396III7"/>
<evidence type="ECO:0000313" key="1">
    <source>
        <dbReference type="EMBL" id="RHN65439.1"/>
    </source>
</evidence>